<gene>
    <name evidence="1" type="ORF">YRYPWZST_CDS0010</name>
</gene>
<dbReference type="EMBL" id="PP856722">
    <property type="protein sequence ID" value="XCH40411.1"/>
    <property type="molecule type" value="Genomic_DNA"/>
</dbReference>
<sequence>MKYKYRIITGLRPNGKEVYILQLRPRWLPIWVEMEWFWYEEEAIAKMELEKKKDAYKGRIIRAG</sequence>
<proteinExistence type="predicted"/>
<evidence type="ECO:0000313" key="1">
    <source>
        <dbReference type="EMBL" id="XCH40411.1"/>
    </source>
</evidence>
<organism evidence="1">
    <name type="scientific">Salmonella phage vB_SEnST11_KE23</name>
    <dbReference type="NCBI Taxonomy" id="3161174"/>
    <lineage>
        <taxon>Viruses</taxon>
        <taxon>Duplodnaviria</taxon>
        <taxon>Heunggongvirae</taxon>
        <taxon>Uroviricota</taxon>
        <taxon>Caudoviricetes</taxon>
        <taxon>Vequintavirinae</taxon>
        <taxon>Seunavirus</taxon>
    </lineage>
</organism>
<name>A0AAU8GEU1_9CAUD</name>
<reference evidence="1" key="1">
    <citation type="submission" date="2024-05" db="EMBL/GenBank/DDBJ databases">
        <authorList>
            <person name="Mugo M.M."/>
            <person name="Musyoki A.M."/>
            <person name="Makumi A.M."/>
            <person name="Mutai I."/>
            <person name="Drechsel O."/>
            <person name="Kering K.K."/>
            <person name="Muturi P."/>
            <person name="Mbae C.K."/>
            <person name="Kariuki S.M."/>
        </authorList>
    </citation>
    <scope>NUCLEOTIDE SEQUENCE</scope>
</reference>
<accession>A0AAU8GEU1</accession>
<protein>
    <submittedName>
        <fullName evidence="1">Uncharacterized protein</fullName>
    </submittedName>
</protein>